<keyword evidence="4 7" id="KW-1133">Transmembrane helix</keyword>
<feature type="transmembrane region" description="Helical" evidence="7">
    <location>
        <begin position="224"/>
        <end position="248"/>
    </location>
</feature>
<feature type="transmembrane region" description="Helical" evidence="7">
    <location>
        <begin position="39"/>
        <end position="68"/>
    </location>
</feature>
<evidence type="ECO:0000313" key="10">
    <source>
        <dbReference type="Proteomes" id="UP000550136"/>
    </source>
</evidence>
<evidence type="ECO:0000259" key="8">
    <source>
        <dbReference type="Pfam" id="PF09537"/>
    </source>
</evidence>
<sequence length="561" mass="59709">MTIGNDKAGAGARSPFAIPTEGWLAVLRRTWEETGKDNIGLIAAGIAFYAFAAIVPLLGAVVLSYGLFAEPETVRSNVEHVFAAVPREAATIITEQLVTVVETSKGKQGLGLIIAIALAFYGATKGASAIVTALNVAYGETERRGFFRVNLLYFALVAGGVFLIFLAIASTTLLGFLESLVPRASDVLLTLIRVAGYALLGAFVVTAAAILYRFGPDRRKPSWVWLSPGSLAATMLWLGGTAGFGVYVSNFGNYGATYGSLSAVIVMLTWLWLSAFVFLLGAELNAELERQVEGEGAEAQPSTSPLSDSPHGRTPDPSGDDRRARAPDKFGTRAPPTNGPAWVEGALCAVGLLLLRNGKPGKAAVAIVGAVAAYKIGRGASTRGSNGLKLSAQVTSNEPERSHLSPTKEHPMADRDNDISVLNSLIATTLDSVDGYTEAAGDIENPRYGSVFSDRARERREVVSDLQAEVRRLGGDPEDDGTVLAGAHRMFLDLKAKVTGQDDKAIIDEVERGEDHIKAKFDDALAKEDLSPEVRAAIAKANQSVQEGHDQMRDLKHSMER</sequence>
<dbReference type="RefSeq" id="WP_010408800.1">
    <property type="nucleotide sequence ID" value="NZ_JABEOU010000002.1"/>
</dbReference>
<feature type="domain" description="DUF2383" evidence="8">
    <location>
        <begin position="419"/>
        <end position="526"/>
    </location>
</feature>
<gene>
    <name evidence="9" type="ORF">HKX06_00465</name>
</gene>
<dbReference type="PANTHER" id="PTHR30213">
    <property type="entry name" value="INNER MEMBRANE PROTEIN YHJD"/>
    <property type="match status" value="1"/>
</dbReference>
<evidence type="ECO:0000256" key="5">
    <source>
        <dbReference type="ARBA" id="ARBA00023136"/>
    </source>
</evidence>
<dbReference type="EMBL" id="JABEOU010000002">
    <property type="protein sequence ID" value="NNG55870.1"/>
    <property type="molecule type" value="Genomic_DNA"/>
</dbReference>
<feature type="compositionally biased region" description="Basic and acidic residues" evidence="6">
    <location>
        <begin position="547"/>
        <end position="561"/>
    </location>
</feature>
<feature type="transmembrane region" description="Helical" evidence="7">
    <location>
        <begin position="194"/>
        <end position="212"/>
    </location>
</feature>
<dbReference type="InterPro" id="IPR012347">
    <property type="entry name" value="Ferritin-like"/>
</dbReference>
<dbReference type="PANTHER" id="PTHR30213:SF0">
    <property type="entry name" value="UPF0761 MEMBRANE PROTEIN YIHY"/>
    <property type="match status" value="1"/>
</dbReference>
<dbReference type="InterPro" id="IPR011971">
    <property type="entry name" value="CHP02284"/>
</dbReference>
<dbReference type="InterPro" id="IPR019052">
    <property type="entry name" value="DUF2383"/>
</dbReference>
<keyword evidence="2" id="KW-1003">Cell membrane</keyword>
<dbReference type="Gene3D" id="1.20.1260.10">
    <property type="match status" value="1"/>
</dbReference>
<dbReference type="Pfam" id="PF03631">
    <property type="entry name" value="Virul_fac_BrkB"/>
    <property type="match status" value="1"/>
</dbReference>
<evidence type="ECO:0000256" key="7">
    <source>
        <dbReference type="SAM" id="Phobius"/>
    </source>
</evidence>
<reference evidence="9 10" key="1">
    <citation type="submission" date="2020-05" db="EMBL/GenBank/DDBJ databases">
        <title>Draft Genome Sequences of Sphingomonas sp. Isolated from the International Space Station.</title>
        <authorList>
            <person name="Bijlani S."/>
            <person name="Singh N.K."/>
            <person name="Mason C.E."/>
            <person name="Wang C.C."/>
            <person name="Venkateswaran K."/>
        </authorList>
    </citation>
    <scope>NUCLEOTIDE SEQUENCE [LARGE SCALE GENOMIC DNA]</scope>
    <source>
        <strain evidence="9 10">FKI-L5-BR-P1</strain>
    </source>
</reference>
<protein>
    <submittedName>
        <fullName evidence="9">PA2169 family four-helix-bundle protein</fullName>
    </submittedName>
</protein>
<evidence type="ECO:0000256" key="2">
    <source>
        <dbReference type="ARBA" id="ARBA00022475"/>
    </source>
</evidence>
<evidence type="ECO:0000256" key="4">
    <source>
        <dbReference type="ARBA" id="ARBA00022989"/>
    </source>
</evidence>
<feature type="compositionally biased region" description="Basic and acidic residues" evidence="6">
    <location>
        <begin position="398"/>
        <end position="414"/>
    </location>
</feature>
<feature type="region of interest" description="Disordered" evidence="6">
    <location>
        <begin position="291"/>
        <end position="337"/>
    </location>
</feature>
<dbReference type="NCBIfam" id="TIGR02284">
    <property type="entry name" value="PA2169 family four-helix-bundle protein"/>
    <property type="match status" value="1"/>
</dbReference>
<name>A0A7Y2PAZ1_SPHPI</name>
<evidence type="ECO:0000256" key="1">
    <source>
        <dbReference type="ARBA" id="ARBA00004651"/>
    </source>
</evidence>
<dbReference type="Proteomes" id="UP000550136">
    <property type="component" value="Unassembled WGS sequence"/>
</dbReference>
<comment type="subcellular location">
    <subcellularLocation>
        <location evidence="1">Cell membrane</location>
        <topology evidence="1">Multi-pass membrane protein</topology>
    </subcellularLocation>
</comment>
<evidence type="ECO:0000256" key="6">
    <source>
        <dbReference type="SAM" id="MobiDB-lite"/>
    </source>
</evidence>
<feature type="region of interest" description="Disordered" evidence="6">
    <location>
        <begin position="393"/>
        <end position="414"/>
    </location>
</feature>
<dbReference type="NCBIfam" id="TIGR00765">
    <property type="entry name" value="yihY_not_rbn"/>
    <property type="match status" value="1"/>
</dbReference>
<keyword evidence="5 7" id="KW-0472">Membrane</keyword>
<comment type="caution">
    <text evidence="9">The sequence shown here is derived from an EMBL/GenBank/DDBJ whole genome shotgun (WGS) entry which is preliminary data.</text>
</comment>
<feature type="region of interest" description="Disordered" evidence="6">
    <location>
        <begin position="541"/>
        <end position="561"/>
    </location>
</feature>
<evidence type="ECO:0000313" key="9">
    <source>
        <dbReference type="EMBL" id="NNG55870.1"/>
    </source>
</evidence>
<proteinExistence type="predicted"/>
<dbReference type="Pfam" id="PF09537">
    <property type="entry name" value="DUF2383"/>
    <property type="match status" value="1"/>
</dbReference>
<feature type="transmembrane region" description="Helical" evidence="7">
    <location>
        <begin position="112"/>
        <end position="138"/>
    </location>
</feature>
<evidence type="ECO:0000256" key="3">
    <source>
        <dbReference type="ARBA" id="ARBA00022692"/>
    </source>
</evidence>
<keyword evidence="3 7" id="KW-0812">Transmembrane</keyword>
<dbReference type="GO" id="GO:0005886">
    <property type="term" value="C:plasma membrane"/>
    <property type="evidence" value="ECO:0007669"/>
    <property type="project" value="UniProtKB-SubCell"/>
</dbReference>
<feature type="transmembrane region" description="Helical" evidence="7">
    <location>
        <begin position="150"/>
        <end position="174"/>
    </location>
</feature>
<dbReference type="InterPro" id="IPR017039">
    <property type="entry name" value="Virul_fac_BrkB"/>
</dbReference>
<feature type="compositionally biased region" description="Basic and acidic residues" evidence="6">
    <location>
        <begin position="310"/>
        <end position="331"/>
    </location>
</feature>
<dbReference type="AlphaFoldDB" id="A0A7Y2PAZ1"/>
<accession>A0A7Y2PAZ1</accession>
<organism evidence="9 10">
    <name type="scientific">Sphingomonas paucimobilis</name>
    <name type="common">Pseudomonas paucimobilis</name>
    <dbReference type="NCBI Taxonomy" id="13689"/>
    <lineage>
        <taxon>Bacteria</taxon>
        <taxon>Pseudomonadati</taxon>
        <taxon>Pseudomonadota</taxon>
        <taxon>Alphaproteobacteria</taxon>
        <taxon>Sphingomonadales</taxon>
        <taxon>Sphingomonadaceae</taxon>
        <taxon>Sphingomonas</taxon>
    </lineage>
</organism>
<feature type="transmembrane region" description="Helical" evidence="7">
    <location>
        <begin position="260"/>
        <end position="281"/>
    </location>
</feature>